<keyword evidence="2" id="KW-1185">Reference proteome</keyword>
<organism evidence="1 2">
    <name type="scientific">Desulfocicer vacuolatum DSM 3385</name>
    <dbReference type="NCBI Taxonomy" id="1121400"/>
    <lineage>
        <taxon>Bacteria</taxon>
        <taxon>Pseudomonadati</taxon>
        <taxon>Thermodesulfobacteriota</taxon>
        <taxon>Desulfobacteria</taxon>
        <taxon>Desulfobacterales</taxon>
        <taxon>Desulfobacteraceae</taxon>
        <taxon>Desulfocicer</taxon>
    </lineage>
</organism>
<dbReference type="EMBL" id="FWXY01000003">
    <property type="protein sequence ID" value="SMC50876.1"/>
    <property type="molecule type" value="Genomic_DNA"/>
</dbReference>
<accession>A0A1W1ZR41</accession>
<evidence type="ECO:0000313" key="2">
    <source>
        <dbReference type="Proteomes" id="UP000192418"/>
    </source>
</evidence>
<reference evidence="1 2" key="1">
    <citation type="submission" date="2017-04" db="EMBL/GenBank/DDBJ databases">
        <authorList>
            <person name="Afonso C.L."/>
            <person name="Miller P.J."/>
            <person name="Scott M.A."/>
            <person name="Spackman E."/>
            <person name="Goraichik I."/>
            <person name="Dimitrov K.M."/>
            <person name="Suarez D.L."/>
            <person name="Swayne D.E."/>
        </authorList>
    </citation>
    <scope>NUCLEOTIDE SEQUENCE [LARGE SCALE GENOMIC DNA]</scope>
    <source>
        <strain evidence="1 2">DSM 3385</strain>
    </source>
</reference>
<dbReference type="RefSeq" id="WP_170923695.1">
    <property type="nucleotide sequence ID" value="NZ_FWXY01000003.1"/>
</dbReference>
<proteinExistence type="predicted"/>
<sequence>MSDPETPPKYTCNEYREEMILAALQRQLAKPDLTPETRSQLLMDIEKLEIAMGLD</sequence>
<dbReference type="Proteomes" id="UP000192418">
    <property type="component" value="Unassembled WGS sequence"/>
</dbReference>
<protein>
    <submittedName>
        <fullName evidence="1">Uncharacterized protein</fullName>
    </submittedName>
</protein>
<dbReference type="AlphaFoldDB" id="A0A1W1ZR41"/>
<name>A0A1W1ZR41_9BACT</name>
<evidence type="ECO:0000313" key="1">
    <source>
        <dbReference type="EMBL" id="SMC50876.1"/>
    </source>
</evidence>
<gene>
    <name evidence="1" type="ORF">SAMN02746065_103112</name>
</gene>